<dbReference type="EMBL" id="VUJU01005868">
    <property type="protein sequence ID" value="KAF0750055.1"/>
    <property type="molecule type" value="Genomic_DNA"/>
</dbReference>
<dbReference type="PANTHER" id="PTHR46880">
    <property type="entry name" value="RAS-ASSOCIATING DOMAIN-CONTAINING PROTEIN"/>
    <property type="match status" value="1"/>
</dbReference>
<gene>
    <name evidence="1" type="ORF">FWK35_00015677</name>
</gene>
<protein>
    <submittedName>
        <fullName evidence="1">E3 SUMO-protein ligase KIAA1586-like</fullName>
    </submittedName>
</protein>
<feature type="non-terminal residue" evidence="1">
    <location>
        <position position="1"/>
    </location>
</feature>
<accession>A0A6G0Y684</accession>
<dbReference type="OrthoDB" id="6625098at2759"/>
<keyword evidence="1" id="KW-0436">Ligase</keyword>
<proteinExistence type="predicted"/>
<dbReference type="AlphaFoldDB" id="A0A6G0Y684"/>
<reference evidence="1 2" key="1">
    <citation type="submission" date="2019-08" db="EMBL/GenBank/DDBJ databases">
        <title>Whole genome of Aphis craccivora.</title>
        <authorList>
            <person name="Voronova N.V."/>
            <person name="Shulinski R.S."/>
            <person name="Bandarenka Y.V."/>
            <person name="Zhorov D.G."/>
            <person name="Warner D."/>
        </authorList>
    </citation>
    <scope>NUCLEOTIDE SEQUENCE [LARGE SCALE GENOMIC DNA]</scope>
    <source>
        <strain evidence="1">180601</strain>
        <tissue evidence="1">Whole Body</tissue>
    </source>
</reference>
<dbReference type="Proteomes" id="UP000478052">
    <property type="component" value="Unassembled WGS sequence"/>
</dbReference>
<organism evidence="1 2">
    <name type="scientific">Aphis craccivora</name>
    <name type="common">Cowpea aphid</name>
    <dbReference type="NCBI Taxonomy" id="307492"/>
    <lineage>
        <taxon>Eukaryota</taxon>
        <taxon>Metazoa</taxon>
        <taxon>Ecdysozoa</taxon>
        <taxon>Arthropoda</taxon>
        <taxon>Hexapoda</taxon>
        <taxon>Insecta</taxon>
        <taxon>Pterygota</taxon>
        <taxon>Neoptera</taxon>
        <taxon>Paraneoptera</taxon>
        <taxon>Hemiptera</taxon>
        <taxon>Sternorrhyncha</taxon>
        <taxon>Aphidomorpha</taxon>
        <taxon>Aphidoidea</taxon>
        <taxon>Aphididae</taxon>
        <taxon>Aphidini</taxon>
        <taxon>Aphis</taxon>
        <taxon>Aphis</taxon>
    </lineage>
</organism>
<evidence type="ECO:0000313" key="1">
    <source>
        <dbReference type="EMBL" id="KAF0750055.1"/>
    </source>
</evidence>
<sequence>FKFETARLIVSFQTKKSNSDVDIAVAGPYNEENNDIEDNDDRVIGCDPNITEVHTIWPCYRLMNNTCTQVKNSVQLQKSITDGKLRMSREWMDFEILAAGSNRTNQLSSLRIKIKQHSESKSHIFAENVLKKGSEQVLDRMFEYMSETVINSSMRISNCILLSEASSSLFTKINGLDMGSFLHMIPIVVFFDLIELDRQDAVNIEKALWLSLEKIGILKSFALKNWIAFASDGASAMTGTKSGVAAKLCEKIPRLFTWHCLCHRLELSVHDVIKDVQGVSRFQSLMDRLYSYYHQSPKNSRALDEACLEIGIEMKKIGRILNVRWSARIHKHVSQTLEIGLKKKLESSSFLEELGLFYDVLFELGMLSCILQKRKTT</sequence>
<name>A0A6G0Y684_APHCR</name>
<keyword evidence="2" id="KW-1185">Reference proteome</keyword>
<evidence type="ECO:0000313" key="2">
    <source>
        <dbReference type="Proteomes" id="UP000478052"/>
    </source>
</evidence>
<dbReference type="GO" id="GO:0016874">
    <property type="term" value="F:ligase activity"/>
    <property type="evidence" value="ECO:0007669"/>
    <property type="project" value="UniProtKB-KW"/>
</dbReference>
<comment type="caution">
    <text evidence="1">The sequence shown here is derived from an EMBL/GenBank/DDBJ whole genome shotgun (WGS) entry which is preliminary data.</text>
</comment>
<dbReference type="PANTHER" id="PTHR46880:SF8">
    <property type="entry name" value="E3 SUMO-PROTEIN LIGASE KIAA1586"/>
    <property type="match status" value="1"/>
</dbReference>